<evidence type="ECO:0000313" key="1">
    <source>
        <dbReference type="EMBL" id="TCK09479.1"/>
    </source>
</evidence>
<gene>
    <name evidence="1" type="ORF">CLV83_1589</name>
</gene>
<organism evidence="1 2">
    <name type="scientific">Marinobacterium mangrovicola</name>
    <dbReference type="NCBI Taxonomy" id="1476959"/>
    <lineage>
        <taxon>Bacteria</taxon>
        <taxon>Pseudomonadati</taxon>
        <taxon>Pseudomonadota</taxon>
        <taxon>Gammaproteobacteria</taxon>
        <taxon>Oceanospirillales</taxon>
        <taxon>Oceanospirillaceae</taxon>
        <taxon>Marinobacterium</taxon>
    </lineage>
</organism>
<evidence type="ECO:0008006" key="3">
    <source>
        <dbReference type="Google" id="ProtNLM"/>
    </source>
</evidence>
<proteinExistence type="predicted"/>
<dbReference type="OrthoDB" id="6997572at2"/>
<evidence type="ECO:0000313" key="2">
    <source>
        <dbReference type="Proteomes" id="UP000294546"/>
    </source>
</evidence>
<keyword evidence="2" id="KW-1185">Reference proteome</keyword>
<accession>A0A4R1GT83</accession>
<dbReference type="PROSITE" id="PS51257">
    <property type="entry name" value="PROKAR_LIPOPROTEIN"/>
    <property type="match status" value="1"/>
</dbReference>
<dbReference type="EMBL" id="SMFU01000007">
    <property type="protein sequence ID" value="TCK09479.1"/>
    <property type="molecule type" value="Genomic_DNA"/>
</dbReference>
<dbReference type="InterPro" id="IPR021431">
    <property type="entry name" value="DUF3080"/>
</dbReference>
<reference evidence="1 2" key="1">
    <citation type="submission" date="2019-03" db="EMBL/GenBank/DDBJ databases">
        <title>Genomic Encyclopedia of Archaeal and Bacterial Type Strains, Phase II (KMG-II): from individual species to whole genera.</title>
        <authorList>
            <person name="Goeker M."/>
        </authorList>
    </citation>
    <scope>NUCLEOTIDE SEQUENCE [LARGE SCALE GENOMIC DNA]</scope>
    <source>
        <strain evidence="1 2">DSM 27697</strain>
    </source>
</reference>
<protein>
    <recommendedName>
        <fullName evidence="3">DUF3080 family protein</fullName>
    </recommendedName>
</protein>
<comment type="caution">
    <text evidence="1">The sequence shown here is derived from an EMBL/GenBank/DDBJ whole genome shotgun (WGS) entry which is preliminary data.</text>
</comment>
<dbReference type="RefSeq" id="WP_132289859.1">
    <property type="nucleotide sequence ID" value="NZ_SMFU01000007.1"/>
</dbReference>
<dbReference type="Pfam" id="PF11279">
    <property type="entry name" value="DUF3080"/>
    <property type="match status" value="1"/>
</dbReference>
<name>A0A4R1GT83_9GAMM</name>
<dbReference type="AlphaFoldDB" id="A0A4R1GT83"/>
<sequence length="357" mass="40996">MRALLLTALLTSLAVSGCSKPTARDMLETYTERVGNALEQEVETDFDLALSQRPAYPPRRERLLEIPDIREGLIDVLDFRHCDLLYRIAERNTSLAKLAPGSQRLIYELEMLPALRECHDKLANSDDEDLQELDARLKTIIDSKQQSLPRLAWNAIYNSEEMEQQFALGAPPLPQSEQGTTPAPTEALQHFADIASLSQRQNWQTPAFTQNLEKDFEQLYRSSFGAEWLTSLALLTHTLEQTAAAIDRRLERRPICFKQQPNNQARIIRNVFQQFYAGQFQPYLSAVERAGRTWREQQLTITQQLPLPPAAAEFFTAVFDAERPDALWHRYIKARDQHTQNWQRLLRQCGMMPGSQS</sequence>
<dbReference type="Proteomes" id="UP000294546">
    <property type="component" value="Unassembled WGS sequence"/>
</dbReference>